<dbReference type="RefSeq" id="WP_322791141.1">
    <property type="nucleotide sequence ID" value="NZ_BSPF01000063.1"/>
</dbReference>
<dbReference type="AlphaFoldDB" id="A0A562MPK8"/>
<dbReference type="InterPro" id="IPR002347">
    <property type="entry name" value="SDR_fam"/>
</dbReference>
<comment type="caution">
    <text evidence="1">The sequence shown here is derived from an EMBL/GenBank/DDBJ whole genome shotgun (WGS) entry which is preliminary data.</text>
</comment>
<name>A0A562MPK8_9HYPH</name>
<dbReference type="Gene3D" id="3.40.50.720">
    <property type="entry name" value="NAD(P)-binding Rossmann-like Domain"/>
    <property type="match status" value="1"/>
</dbReference>
<proteinExistence type="predicted"/>
<keyword evidence="2" id="KW-1185">Reference proteome</keyword>
<dbReference type="Pfam" id="PF00106">
    <property type="entry name" value="adh_short"/>
    <property type="match status" value="1"/>
</dbReference>
<dbReference type="Proteomes" id="UP000317122">
    <property type="component" value="Unassembled WGS sequence"/>
</dbReference>
<dbReference type="InterPro" id="IPR036291">
    <property type="entry name" value="NAD(P)-bd_dom_sf"/>
</dbReference>
<gene>
    <name evidence="1" type="ORF">IQ26_06823</name>
</gene>
<dbReference type="SUPFAM" id="SSF51735">
    <property type="entry name" value="NAD(P)-binding Rossmann-fold domains"/>
    <property type="match status" value="1"/>
</dbReference>
<organism evidence="1 2">
    <name type="scientific">Mesorhizobium tianshanense</name>
    <dbReference type="NCBI Taxonomy" id="39844"/>
    <lineage>
        <taxon>Bacteria</taxon>
        <taxon>Pseudomonadati</taxon>
        <taxon>Pseudomonadota</taxon>
        <taxon>Alphaproteobacteria</taxon>
        <taxon>Hyphomicrobiales</taxon>
        <taxon>Phyllobacteriaceae</taxon>
        <taxon>Mesorhizobium</taxon>
    </lineage>
</organism>
<reference evidence="1 2" key="1">
    <citation type="journal article" date="2015" name="Stand. Genomic Sci.">
        <title>Genomic Encyclopedia of Bacterial and Archaeal Type Strains, Phase III: the genomes of soil and plant-associated and newly described type strains.</title>
        <authorList>
            <person name="Whitman W.B."/>
            <person name="Woyke T."/>
            <person name="Klenk H.P."/>
            <person name="Zhou Y."/>
            <person name="Lilburn T.G."/>
            <person name="Beck B.J."/>
            <person name="De Vos P."/>
            <person name="Vandamme P."/>
            <person name="Eisen J.A."/>
            <person name="Garrity G."/>
            <person name="Hugenholtz P."/>
            <person name="Kyrpides N.C."/>
        </authorList>
    </citation>
    <scope>NUCLEOTIDE SEQUENCE [LARGE SCALE GENOMIC DNA]</scope>
    <source>
        <strain evidence="1 2">CGMCC 1.2546</strain>
    </source>
</reference>
<dbReference type="EMBL" id="VLKT01000071">
    <property type="protein sequence ID" value="TWI21501.1"/>
    <property type="molecule type" value="Genomic_DNA"/>
</dbReference>
<protein>
    <submittedName>
        <fullName evidence="1">Short subunit dehydrogenase</fullName>
    </submittedName>
</protein>
<evidence type="ECO:0000313" key="2">
    <source>
        <dbReference type="Proteomes" id="UP000317122"/>
    </source>
</evidence>
<sequence length="117" mass="12788">MISQEGKRIWVAGHRGMGGSALVRRLSGLPEVKILTLDIRDLDLTDRAATTAQARDGAGDRTFKRLDILVSNAGVQIVAPLAAFDFYKWKKFFHKGTFAADRLHVAVVGTSTPRHSA</sequence>
<evidence type="ECO:0000313" key="1">
    <source>
        <dbReference type="EMBL" id="TWI21501.1"/>
    </source>
</evidence>
<accession>A0A562MPK8</accession>